<accession>A0ABD2MZN3</accession>
<dbReference type="Gene3D" id="3.90.70.120">
    <property type="match status" value="2"/>
</dbReference>
<feature type="coiled-coil region" evidence="1">
    <location>
        <begin position="281"/>
        <end position="308"/>
    </location>
</feature>
<dbReference type="Proteomes" id="UP001516400">
    <property type="component" value="Unassembled WGS sequence"/>
</dbReference>
<dbReference type="PANTHER" id="PTHR40552">
    <property type="entry name" value="AT05186P-RELATED"/>
    <property type="match status" value="1"/>
</dbReference>
<gene>
    <name evidence="2" type="ORF">HHI36_022368</name>
</gene>
<name>A0ABD2MZN3_9CUCU</name>
<evidence type="ECO:0000313" key="2">
    <source>
        <dbReference type="EMBL" id="KAL3271898.1"/>
    </source>
</evidence>
<evidence type="ECO:0000313" key="3">
    <source>
        <dbReference type="Proteomes" id="UP001516400"/>
    </source>
</evidence>
<dbReference type="EMBL" id="JABFTP020000042">
    <property type="protein sequence ID" value="KAL3271898.1"/>
    <property type="molecule type" value="Genomic_DNA"/>
</dbReference>
<sequence>MAPKPVARKKVEIEYPPVPRKKWIPPEQRPKEPRVPAYVKPKGLNQPLKISSLLKIWHRFVLQKSNRYVLVASFSQTHRRFRLKTNGMQGSCNCIVACMMSRMYKMESWNLNYLNEIMCIGNSLYEKSIAKLGDKSVGAISATQVYPTFYIHRYLITFQIINPGDPFSLTSPIDQNQPADLEKSLTDFFTRYSCGVARLDQRYLALWCYENAYFMFDPTEHQKNADRWNGLVSTGFAVCIRFTKIQYMADYIVSDTAKIRTLKMKIWPVQIMRCQAMALKAPENLDEVKKLNEEFEKMKEESKTFQAKEAHKQALEGAKAKKQTDVAPEQKKSEKLLQQLKTIEEISPEAETAKRRSLLALQKLDKLKVPVEPHVGKPITHFTIIDESKMGIIRASTHQTDPKFSRFRNGEQSLSQAVAALVMRRCFPTCQWIKKFVNDILKLGETIHHKSLKDKPEGPFRLSNIVNQIVHPPGKYTLDFEELALLGKLESERPGLLDLLPALMTFLRTYDCCIINGPCTLAVWYEDNRYYMYDPNERDGKGRTIDKKASYEPGVACITWFTALKDLVALYVANLPKEERRSDFHLSKVIVVDFVGKPENWNNFQGEFSRYYI</sequence>
<proteinExistence type="predicted"/>
<reference evidence="2 3" key="1">
    <citation type="journal article" date="2021" name="BMC Biol.">
        <title>Horizontally acquired antibacterial genes associated with adaptive radiation of ladybird beetles.</title>
        <authorList>
            <person name="Li H.S."/>
            <person name="Tang X.F."/>
            <person name="Huang Y.H."/>
            <person name="Xu Z.Y."/>
            <person name="Chen M.L."/>
            <person name="Du X.Y."/>
            <person name="Qiu B.Y."/>
            <person name="Chen P.T."/>
            <person name="Zhang W."/>
            <person name="Slipinski A."/>
            <person name="Escalona H.E."/>
            <person name="Waterhouse R.M."/>
            <person name="Zwick A."/>
            <person name="Pang H."/>
        </authorList>
    </citation>
    <scope>NUCLEOTIDE SEQUENCE [LARGE SCALE GENOMIC DNA]</scope>
    <source>
        <strain evidence="2">SYSU2018</strain>
    </source>
</reference>
<comment type="caution">
    <text evidence="2">The sequence shown here is derived from an EMBL/GenBank/DDBJ whole genome shotgun (WGS) entry which is preliminary data.</text>
</comment>
<evidence type="ECO:0000256" key="1">
    <source>
        <dbReference type="SAM" id="Coils"/>
    </source>
</evidence>
<organism evidence="2 3">
    <name type="scientific">Cryptolaemus montrouzieri</name>
    <dbReference type="NCBI Taxonomy" id="559131"/>
    <lineage>
        <taxon>Eukaryota</taxon>
        <taxon>Metazoa</taxon>
        <taxon>Ecdysozoa</taxon>
        <taxon>Arthropoda</taxon>
        <taxon>Hexapoda</taxon>
        <taxon>Insecta</taxon>
        <taxon>Pterygota</taxon>
        <taxon>Neoptera</taxon>
        <taxon>Endopterygota</taxon>
        <taxon>Coleoptera</taxon>
        <taxon>Polyphaga</taxon>
        <taxon>Cucujiformia</taxon>
        <taxon>Coccinelloidea</taxon>
        <taxon>Coccinellidae</taxon>
        <taxon>Scymninae</taxon>
        <taxon>Scymnini</taxon>
        <taxon>Cryptolaemus</taxon>
    </lineage>
</organism>
<dbReference type="PANTHER" id="PTHR40552:SF6">
    <property type="entry name" value="FI09606P-RELATED"/>
    <property type="match status" value="1"/>
</dbReference>
<keyword evidence="1" id="KW-0175">Coiled coil</keyword>
<protein>
    <submittedName>
        <fullName evidence="2">Uncharacterized protein</fullName>
    </submittedName>
</protein>
<dbReference type="AlphaFoldDB" id="A0ABD2MZN3"/>
<keyword evidence="3" id="KW-1185">Reference proteome</keyword>